<accession>A0A3T1CWP0</accession>
<dbReference type="Proteomes" id="UP001161669">
    <property type="component" value="Segment"/>
</dbReference>
<reference evidence="3" key="1">
    <citation type="journal article" date="2019" name="J. Virol.">
        <title>Medusavirus, a novel large DNA virus discovered from hot spring water.</title>
        <authorList>
            <person name="Yoshikawa G."/>
            <person name="Blanc-Mathieu R."/>
            <person name="Song C."/>
            <person name="Kayama Y."/>
            <person name="Mochizuki T."/>
            <person name="Murata K."/>
            <person name="Ogata H."/>
            <person name="Takemura M."/>
        </authorList>
    </citation>
    <scope>NUCLEOTIDE SEQUENCE [LARGE SCALE GENOMIC DNA]</scope>
</reference>
<dbReference type="EMBL" id="AP018495">
    <property type="protein sequence ID" value="BBI30252.1"/>
    <property type="molecule type" value="Genomic_DNA"/>
</dbReference>
<dbReference type="KEGG" id="vg:80540604"/>
<protein>
    <submittedName>
        <fullName evidence="2">Uncharacterized protein</fullName>
    </submittedName>
</protein>
<evidence type="ECO:0000313" key="3">
    <source>
        <dbReference type="Proteomes" id="UP001161669"/>
    </source>
</evidence>
<organism evidence="2 3">
    <name type="scientific">Acanthamoeba castellanii medusavirus J1</name>
    <dbReference type="NCBI Taxonomy" id="3114988"/>
    <lineage>
        <taxon>Viruses</taxon>
        <taxon>Varidnaviria</taxon>
        <taxon>Bamfordvirae</taxon>
        <taxon>Nucleocytoviricota</taxon>
        <taxon>Megaviricetes</taxon>
        <taxon>Mamonoviridae</taxon>
        <taxon>Medusavirus</taxon>
        <taxon>Medusavirus medusae</taxon>
    </lineage>
</organism>
<keyword evidence="3" id="KW-1185">Reference proteome</keyword>
<evidence type="ECO:0000313" key="2">
    <source>
        <dbReference type="EMBL" id="BBI30252.1"/>
    </source>
</evidence>
<keyword evidence="1" id="KW-1133">Transmembrane helix</keyword>
<evidence type="ECO:0000256" key="1">
    <source>
        <dbReference type="SAM" id="Phobius"/>
    </source>
</evidence>
<keyword evidence="1" id="KW-0812">Transmembrane</keyword>
<sequence>MYTERQIYGIFLCAVGVGILIGNVAILVATIVMRHFSL</sequence>
<feature type="transmembrane region" description="Helical" evidence="1">
    <location>
        <begin position="6"/>
        <end position="32"/>
    </location>
</feature>
<proteinExistence type="predicted"/>
<keyword evidence="1" id="KW-0472">Membrane</keyword>
<name>A0A3T1CWP0_9VIRU</name>